<feature type="disulfide bond" evidence="6">
    <location>
        <begin position="143"/>
        <end position="148"/>
    </location>
</feature>
<reference evidence="10 11" key="1">
    <citation type="journal article" date="2012" name="Science">
        <title>The Paleozoic origin of enzymatic lignin decomposition reconstructed from 31 fungal genomes.</title>
        <authorList>
            <person name="Floudas D."/>
            <person name="Binder M."/>
            <person name="Riley R."/>
            <person name="Barry K."/>
            <person name="Blanchette R.A."/>
            <person name="Henrissat B."/>
            <person name="Martinez A.T."/>
            <person name="Otillar R."/>
            <person name="Spatafora J.W."/>
            <person name="Yadav J.S."/>
            <person name="Aerts A."/>
            <person name="Benoit I."/>
            <person name="Boyd A."/>
            <person name="Carlson A."/>
            <person name="Copeland A."/>
            <person name="Coutinho P.M."/>
            <person name="de Vries R.P."/>
            <person name="Ferreira P."/>
            <person name="Findley K."/>
            <person name="Foster B."/>
            <person name="Gaskell J."/>
            <person name="Glotzer D."/>
            <person name="Gorecki P."/>
            <person name="Heitman J."/>
            <person name="Hesse C."/>
            <person name="Hori C."/>
            <person name="Igarashi K."/>
            <person name="Jurgens J.A."/>
            <person name="Kallen N."/>
            <person name="Kersten P."/>
            <person name="Kohler A."/>
            <person name="Kuees U."/>
            <person name="Kumar T.K.A."/>
            <person name="Kuo A."/>
            <person name="LaButti K."/>
            <person name="Larrondo L.F."/>
            <person name="Lindquist E."/>
            <person name="Ling A."/>
            <person name="Lombard V."/>
            <person name="Lucas S."/>
            <person name="Lundell T."/>
            <person name="Martin R."/>
            <person name="McLaughlin D.J."/>
            <person name="Morgenstern I."/>
            <person name="Morin E."/>
            <person name="Murat C."/>
            <person name="Nagy L.G."/>
            <person name="Nolan M."/>
            <person name="Ohm R.A."/>
            <person name="Patyshakuliyeva A."/>
            <person name="Rokas A."/>
            <person name="Ruiz-Duenas F.J."/>
            <person name="Sabat G."/>
            <person name="Salamov A."/>
            <person name="Samejima M."/>
            <person name="Schmutz J."/>
            <person name="Slot J.C."/>
            <person name="St John F."/>
            <person name="Stenlid J."/>
            <person name="Sun H."/>
            <person name="Sun S."/>
            <person name="Syed K."/>
            <person name="Tsang A."/>
            <person name="Wiebenga A."/>
            <person name="Young D."/>
            <person name="Pisabarro A."/>
            <person name="Eastwood D.C."/>
            <person name="Martin F."/>
            <person name="Cullen D."/>
            <person name="Grigoriev I.V."/>
            <person name="Hibbett D.S."/>
        </authorList>
    </citation>
    <scope>NUCLEOTIDE SEQUENCE</scope>
    <source>
        <strain evidence="11">FP-58527</strain>
    </source>
</reference>
<evidence type="ECO:0000256" key="5">
    <source>
        <dbReference type="PIRSR" id="PIRSR601461-1"/>
    </source>
</evidence>
<dbReference type="PANTHER" id="PTHR47966:SF51">
    <property type="entry name" value="BETA-SITE APP-CLEAVING ENZYME, ISOFORM A-RELATED"/>
    <property type="match status" value="1"/>
</dbReference>
<evidence type="ECO:0000313" key="10">
    <source>
        <dbReference type="EMBL" id="EPT04940.1"/>
    </source>
</evidence>
<keyword evidence="6" id="KW-1015">Disulfide bond</keyword>
<dbReference type="eggNOG" id="KOG1339">
    <property type="taxonomic scope" value="Eukaryota"/>
</dbReference>
<feature type="domain" description="Peptidase A1" evidence="9">
    <location>
        <begin position="112"/>
        <end position="419"/>
    </location>
</feature>
<feature type="chain" id="PRO_5004552047" description="Peptidase A1 domain-containing protein" evidence="8">
    <location>
        <begin position="25"/>
        <end position="422"/>
    </location>
</feature>
<dbReference type="STRING" id="743788.S8G3T8"/>
<dbReference type="FunFam" id="2.40.70.10:FF:000115">
    <property type="entry name" value="Lysosomal aspartic protease"/>
    <property type="match status" value="1"/>
</dbReference>
<dbReference type="PROSITE" id="PS51257">
    <property type="entry name" value="PROKAR_LIPOPROTEIN"/>
    <property type="match status" value="1"/>
</dbReference>
<proteinExistence type="inferred from homology"/>
<dbReference type="AlphaFoldDB" id="S8G3T8"/>
<dbReference type="GO" id="GO:0004190">
    <property type="term" value="F:aspartic-type endopeptidase activity"/>
    <property type="evidence" value="ECO:0007669"/>
    <property type="project" value="UniProtKB-KW"/>
</dbReference>
<dbReference type="InterPro" id="IPR021109">
    <property type="entry name" value="Peptidase_aspartic_dom_sf"/>
</dbReference>
<dbReference type="SUPFAM" id="SSF50630">
    <property type="entry name" value="Acid proteases"/>
    <property type="match status" value="1"/>
</dbReference>
<dbReference type="InParanoid" id="S8G3T8"/>
<dbReference type="PROSITE" id="PS51767">
    <property type="entry name" value="PEPTIDASE_A1"/>
    <property type="match status" value="1"/>
</dbReference>
<dbReference type="FunCoup" id="S8G3T8">
    <property type="interactions" value="52"/>
</dbReference>
<evidence type="ECO:0000256" key="7">
    <source>
        <dbReference type="RuleBase" id="RU000454"/>
    </source>
</evidence>
<evidence type="ECO:0000313" key="11">
    <source>
        <dbReference type="Proteomes" id="UP000015241"/>
    </source>
</evidence>
<feature type="active site" evidence="5">
    <location>
        <position position="130"/>
    </location>
</feature>
<accession>S8G3T8</accession>
<keyword evidence="3 7" id="KW-0064">Aspartyl protease</keyword>
<sequence>MFCKSTLIAAVTLALLSCATPVERSSGTSIPFAAHKGLTTDNGIFNHELAIQSTVRTHNKHRQNMINLQHNDPGSMNEGAEIKAPRAYNASATHHEKRQKEPTIDEDGDLEWAGYISIGTPAQNFLIDFDTGSSDLWVPSSNCTSSVCSSKHKFNASSSSTSSLQTGTFKIGYGDGSSVSGPEYTDTVSVAGITSTARYFSPVTTLSSSFAGDPIDGILGMAYQKISSLAHPPFVNQAKTQGHIPNAVFGMKLAKSGSELYIGGTDAALYKGSPEYHAVTGSGYWQLSGANALVNGKAAVTGFQTIIDSGTTIMYGPPSAVKQFYGSIPGSSVYDANNGYYQYPCNKAPTVAFSWGGNSWTVSAANFNLGKVSSGSQYCVGALAGQDLGLGNNVWLLGDSFMKNVYTVFSFDQNAVGFATLS</sequence>
<evidence type="ECO:0000256" key="3">
    <source>
        <dbReference type="ARBA" id="ARBA00022750"/>
    </source>
</evidence>
<dbReference type="InterPro" id="IPR034164">
    <property type="entry name" value="Pepsin-like_dom"/>
</dbReference>
<dbReference type="Proteomes" id="UP000015241">
    <property type="component" value="Unassembled WGS sequence"/>
</dbReference>
<dbReference type="Pfam" id="PF00026">
    <property type="entry name" value="Asp"/>
    <property type="match status" value="1"/>
</dbReference>
<dbReference type="InterPro" id="IPR001969">
    <property type="entry name" value="Aspartic_peptidase_AS"/>
</dbReference>
<keyword evidence="4 7" id="KW-0378">Hydrolase</keyword>
<evidence type="ECO:0000256" key="2">
    <source>
        <dbReference type="ARBA" id="ARBA00022670"/>
    </source>
</evidence>
<keyword evidence="11" id="KW-1185">Reference proteome</keyword>
<dbReference type="InterPro" id="IPR001461">
    <property type="entry name" value="Aspartic_peptidase_A1"/>
</dbReference>
<comment type="similarity">
    <text evidence="1 7">Belongs to the peptidase A1 family.</text>
</comment>
<evidence type="ECO:0000256" key="8">
    <source>
        <dbReference type="SAM" id="SignalP"/>
    </source>
</evidence>
<dbReference type="EMBL" id="KE504125">
    <property type="protein sequence ID" value="EPT04940.1"/>
    <property type="molecule type" value="Genomic_DNA"/>
</dbReference>
<gene>
    <name evidence="10" type="ORF">FOMPIDRAFT_1112485</name>
</gene>
<dbReference type="CDD" id="cd05471">
    <property type="entry name" value="pepsin_like"/>
    <property type="match status" value="1"/>
</dbReference>
<protein>
    <recommendedName>
        <fullName evidence="9">Peptidase A1 domain-containing protein</fullName>
    </recommendedName>
</protein>
<evidence type="ECO:0000256" key="4">
    <source>
        <dbReference type="ARBA" id="ARBA00022801"/>
    </source>
</evidence>
<keyword evidence="8" id="KW-0732">Signal</keyword>
<dbReference type="OrthoDB" id="15189at2759"/>
<name>S8G3T8_FOMSC</name>
<evidence type="ECO:0000256" key="6">
    <source>
        <dbReference type="PIRSR" id="PIRSR601461-2"/>
    </source>
</evidence>
<feature type="active site" evidence="5">
    <location>
        <position position="308"/>
    </location>
</feature>
<dbReference type="InterPro" id="IPR033121">
    <property type="entry name" value="PEPTIDASE_A1"/>
</dbReference>
<dbReference type="PROSITE" id="PS00141">
    <property type="entry name" value="ASP_PROTEASE"/>
    <property type="match status" value="1"/>
</dbReference>
<evidence type="ECO:0000259" key="9">
    <source>
        <dbReference type="PROSITE" id="PS51767"/>
    </source>
</evidence>
<feature type="signal peptide" evidence="8">
    <location>
        <begin position="1"/>
        <end position="24"/>
    </location>
</feature>
<dbReference type="HOGENOM" id="CLU_013253_1_0_1"/>
<evidence type="ECO:0000256" key="1">
    <source>
        <dbReference type="ARBA" id="ARBA00007447"/>
    </source>
</evidence>
<dbReference type="PANTHER" id="PTHR47966">
    <property type="entry name" value="BETA-SITE APP-CLEAVING ENZYME, ISOFORM A-RELATED"/>
    <property type="match status" value="1"/>
</dbReference>
<organism evidence="10 11">
    <name type="scientific">Fomitopsis schrenkii</name>
    <name type="common">Brown rot fungus</name>
    <dbReference type="NCBI Taxonomy" id="2126942"/>
    <lineage>
        <taxon>Eukaryota</taxon>
        <taxon>Fungi</taxon>
        <taxon>Dikarya</taxon>
        <taxon>Basidiomycota</taxon>
        <taxon>Agaricomycotina</taxon>
        <taxon>Agaricomycetes</taxon>
        <taxon>Polyporales</taxon>
        <taxon>Fomitopsis</taxon>
    </lineage>
</organism>
<dbReference type="GO" id="GO:0006508">
    <property type="term" value="P:proteolysis"/>
    <property type="evidence" value="ECO:0007669"/>
    <property type="project" value="UniProtKB-KW"/>
</dbReference>
<dbReference type="Gene3D" id="2.40.70.10">
    <property type="entry name" value="Acid Proteases"/>
    <property type="match status" value="2"/>
</dbReference>
<keyword evidence="2 7" id="KW-0645">Protease</keyword>
<dbReference type="PRINTS" id="PR00792">
    <property type="entry name" value="PEPSIN"/>
</dbReference>